<feature type="chain" id="PRO_5012553875" description="Fe/B12 periplasmic-binding domain-containing protein" evidence="1">
    <location>
        <begin position="30"/>
        <end position="386"/>
    </location>
</feature>
<evidence type="ECO:0000259" key="2">
    <source>
        <dbReference type="PROSITE" id="PS50983"/>
    </source>
</evidence>
<dbReference type="InterPro" id="IPR050902">
    <property type="entry name" value="ABC_Transporter_SBP"/>
</dbReference>
<keyword evidence="4" id="KW-1185">Reference proteome</keyword>
<protein>
    <recommendedName>
        <fullName evidence="2">Fe/B12 periplasmic-binding domain-containing protein</fullName>
    </recommendedName>
</protein>
<accession>A0A1Y3P7G4</accession>
<feature type="domain" description="Fe/B12 periplasmic-binding" evidence="2">
    <location>
        <begin position="52"/>
        <end position="352"/>
    </location>
</feature>
<organism evidence="3 4">
    <name type="scientific">Pseudomonas caspiana</name>
    <dbReference type="NCBI Taxonomy" id="1451454"/>
    <lineage>
        <taxon>Bacteria</taxon>
        <taxon>Pseudomonadati</taxon>
        <taxon>Pseudomonadota</taxon>
        <taxon>Gammaproteobacteria</taxon>
        <taxon>Pseudomonadales</taxon>
        <taxon>Pseudomonadaceae</taxon>
        <taxon>Pseudomonas</taxon>
    </lineage>
</organism>
<name>A0A1Y3P7G4_9PSED</name>
<dbReference type="SUPFAM" id="SSF53807">
    <property type="entry name" value="Helical backbone' metal receptor"/>
    <property type="match status" value="1"/>
</dbReference>
<feature type="signal peptide" evidence="1">
    <location>
        <begin position="1"/>
        <end position="29"/>
    </location>
</feature>
<dbReference type="AlphaFoldDB" id="A0A1Y3P7G4"/>
<evidence type="ECO:0000313" key="4">
    <source>
        <dbReference type="Proteomes" id="UP000195440"/>
    </source>
</evidence>
<keyword evidence="1" id="KW-0732">Signal</keyword>
<proteinExistence type="predicted"/>
<dbReference type="OrthoDB" id="9775594at2"/>
<dbReference type="RefSeq" id="WP_158099087.1">
    <property type="nucleotide sequence ID" value="NZ_JBJGBV010000001.1"/>
</dbReference>
<comment type="caution">
    <text evidence="3">The sequence shown here is derived from an EMBL/GenBank/DDBJ whole genome shotgun (WGS) entry which is preliminary data.</text>
</comment>
<dbReference type="EMBL" id="LOHF01000001">
    <property type="protein sequence ID" value="OUM75770.1"/>
    <property type="molecule type" value="Genomic_DNA"/>
</dbReference>
<reference evidence="3 4" key="1">
    <citation type="journal article" date="2017" name="Syst. Appl. Microbiol.">
        <title>Pseudomonas caspiana sp. nov., a citrus pathogen in the Pseudomonas syringae phylogenetic group.</title>
        <authorList>
            <person name="Busquets A."/>
            <person name="Gomila M."/>
            <person name="Beiki F."/>
            <person name="Mulet M."/>
            <person name="Rahimian H."/>
            <person name="Garcia-Valdes E."/>
            <person name="Lalucat J."/>
        </authorList>
    </citation>
    <scope>NUCLEOTIDE SEQUENCE [LARGE SCALE GENOMIC DNA]</scope>
    <source>
        <strain evidence="3 4">FBF102</strain>
    </source>
</reference>
<dbReference type="PROSITE" id="PS50983">
    <property type="entry name" value="FE_B12_PBP"/>
    <property type="match status" value="1"/>
</dbReference>
<dbReference type="InterPro" id="IPR002491">
    <property type="entry name" value="ABC_transptr_periplasmic_BD"/>
</dbReference>
<dbReference type="Gene3D" id="3.40.50.1980">
    <property type="entry name" value="Nitrogenase molybdenum iron protein domain"/>
    <property type="match status" value="2"/>
</dbReference>
<gene>
    <name evidence="3" type="ORF">AUC60_01285</name>
</gene>
<dbReference type="Proteomes" id="UP000195440">
    <property type="component" value="Unassembled WGS sequence"/>
</dbReference>
<sequence length="386" mass="42156">MSLTPRNCLKSGALIIAGLLFLLCTATQAANYPITVTDLAGRSVTLPHAPQRIVLQDSNVLLSLALLEGEDPLARVVAWDNNLASSDPGLWNVVSQRWPQADKIQDLDFPDTGQLDIESLLRTHPDLIVARLSGRAAIENTVLNSVLERLGIPLIYVDNELDPLANVPRSLELLGQVLGREDNANAYLQVYRRQLARLRETAAGLPAPKVFVEARAGQAGAGGCCHTQAHAGWGLLIKNLGAINLGSRYLRSESADVALETLILSKPDVYLMTGTQRLRNGVTAIPFGYGANAGRINSEMQRLMSRPGFSATASSTKACVQGLNHQFYNSVFNIVGAQWLAKIFWPEQFADLDPDAEYRTLIREFTSLPDMPFVFHKQVCFTPVEG</sequence>
<dbReference type="PANTHER" id="PTHR30535:SF34">
    <property type="entry name" value="MOLYBDATE-BINDING PROTEIN MOLA"/>
    <property type="match status" value="1"/>
</dbReference>
<dbReference type="Pfam" id="PF01497">
    <property type="entry name" value="Peripla_BP_2"/>
    <property type="match status" value="1"/>
</dbReference>
<evidence type="ECO:0000313" key="3">
    <source>
        <dbReference type="EMBL" id="OUM75770.1"/>
    </source>
</evidence>
<evidence type="ECO:0000256" key="1">
    <source>
        <dbReference type="SAM" id="SignalP"/>
    </source>
</evidence>
<dbReference type="PANTHER" id="PTHR30535">
    <property type="entry name" value="VITAMIN B12-BINDING PROTEIN"/>
    <property type="match status" value="1"/>
</dbReference>